<dbReference type="Pfam" id="PF05495">
    <property type="entry name" value="zf-CHY"/>
    <property type="match status" value="1"/>
</dbReference>
<dbReference type="GO" id="GO:0006511">
    <property type="term" value="P:ubiquitin-dependent protein catabolic process"/>
    <property type="evidence" value="ECO:0007669"/>
    <property type="project" value="TreeGrafter"/>
</dbReference>
<dbReference type="InterPro" id="IPR037274">
    <property type="entry name" value="Znf_CHY_sf"/>
</dbReference>
<dbReference type="SUPFAM" id="SSF57850">
    <property type="entry name" value="RING/U-box"/>
    <property type="match status" value="1"/>
</dbReference>
<dbReference type="SUPFAM" id="SSF161219">
    <property type="entry name" value="CHY zinc finger-like"/>
    <property type="match status" value="1"/>
</dbReference>
<gene>
    <name evidence="9" type="ORF">F1559_002199</name>
</gene>
<protein>
    <recommendedName>
        <fullName evidence="11">Zinc finger protein</fullName>
    </recommendedName>
</protein>
<proteinExistence type="predicted"/>
<dbReference type="GO" id="GO:0061630">
    <property type="term" value="F:ubiquitin protein ligase activity"/>
    <property type="evidence" value="ECO:0007669"/>
    <property type="project" value="TreeGrafter"/>
</dbReference>
<dbReference type="Gene3D" id="3.30.40.10">
    <property type="entry name" value="Zinc/RING finger domain, C3HC4 (zinc finger)"/>
    <property type="match status" value="1"/>
</dbReference>
<evidence type="ECO:0000259" key="6">
    <source>
        <dbReference type="PROSITE" id="PS50089"/>
    </source>
</evidence>
<comment type="caution">
    <text evidence="9">The sequence shown here is derived from an EMBL/GenBank/DDBJ whole genome shotgun (WGS) entry which is preliminary data.</text>
</comment>
<feature type="domain" description="CTCHY-type" evidence="8">
    <location>
        <begin position="470"/>
        <end position="536"/>
    </location>
</feature>
<evidence type="ECO:0000256" key="2">
    <source>
        <dbReference type="ARBA" id="ARBA00022771"/>
    </source>
</evidence>
<dbReference type="GO" id="GO:0016567">
    <property type="term" value="P:protein ubiquitination"/>
    <property type="evidence" value="ECO:0007669"/>
    <property type="project" value="TreeGrafter"/>
</dbReference>
<evidence type="ECO:0000313" key="9">
    <source>
        <dbReference type="EMBL" id="KAF6002994.1"/>
    </source>
</evidence>
<keyword evidence="10" id="KW-1185">Reference proteome</keyword>
<sequence>MSKLEFERLMCFVAKSVNIGVLDGRNWHELARRVPEILVENRDEAANSLYSGPLAEIMRVHKAIRVDLQALADTALQLDPESLNPRHVTSLGERFAFLELMVRDHSNAEDRVVLPSLAERVHGVVEEYENDHHCEQQLFHALSQTLMDIQCAGTMAETRAHVQKLRGIVRALRVDLMHHLEREEMVLWPMLAEKFSLEEQTEIVGQVFGQIPASRMRELLPWLVRVLSRHESANMMQHILTITRSTMFEQWLRTWFKGFDELVAGSRPTESANALKRPAAAAACVSDTIDQQRYEAAAEGYIRRAMGDVERAVRAIARDETLSERERTLLMQNVMISQWRRRHLSVQSSSSVLSGVSSPGATLEQTSPDAEHPSESTQTLPMNSEERGVYRTYRPRSQAGDTGDALGCRHYARACRLLAPCCQIYYTCRLCHDEVNHHVMDRYAVERILCMRCLTEQAPAESCCSCHERFARYVCLICKLYDDAPNRDIYHCGYCNVCRVGKGLGIDYFHCMKCNACMSTANAKNHRCVEHSLESDCPVCGEYLFTSTNPIKFLRCGHLMHASCYRRYASTDYRCPVCKKSLADMSAYFEAQLRDEPMPPEYRGIPARIICNDCSTRSVVEFHFLYNKCPECHSYNTQVLHVGRDPAA</sequence>
<evidence type="ECO:0000256" key="3">
    <source>
        <dbReference type="ARBA" id="ARBA00022833"/>
    </source>
</evidence>
<dbReference type="GO" id="GO:0008270">
    <property type="term" value="F:zinc ion binding"/>
    <property type="evidence" value="ECO:0007669"/>
    <property type="project" value="UniProtKB-KW"/>
</dbReference>
<feature type="compositionally biased region" description="Polar residues" evidence="5">
    <location>
        <begin position="359"/>
        <end position="368"/>
    </location>
</feature>
<dbReference type="PROSITE" id="PS51266">
    <property type="entry name" value="ZF_CHY"/>
    <property type="match status" value="1"/>
</dbReference>
<evidence type="ECO:0000313" key="10">
    <source>
        <dbReference type="Proteomes" id="UP000530660"/>
    </source>
</evidence>
<dbReference type="PANTHER" id="PTHR21319:SF0">
    <property type="entry name" value="AND RING FINGER DOMAIN PROTEIN, PUTATIVE (AFU_ORTHOLOGUE AFUA_1G08900)-RELATED"/>
    <property type="match status" value="1"/>
</dbReference>
<evidence type="ECO:0000256" key="4">
    <source>
        <dbReference type="PROSITE-ProRule" id="PRU00601"/>
    </source>
</evidence>
<dbReference type="Gene3D" id="1.20.120.520">
    <property type="entry name" value="nmb1532 protein domain like"/>
    <property type="match status" value="1"/>
</dbReference>
<evidence type="ECO:0000259" key="8">
    <source>
        <dbReference type="PROSITE" id="PS51270"/>
    </source>
</evidence>
<dbReference type="Pfam" id="PF13639">
    <property type="entry name" value="zf-RING_2"/>
    <property type="match status" value="1"/>
</dbReference>
<dbReference type="InterPro" id="IPR037275">
    <property type="entry name" value="Znf_CTCHY_sf"/>
</dbReference>
<dbReference type="InterPro" id="IPR001841">
    <property type="entry name" value="Znf_RING"/>
</dbReference>
<evidence type="ECO:0000259" key="7">
    <source>
        <dbReference type="PROSITE" id="PS51266"/>
    </source>
</evidence>
<dbReference type="InterPro" id="IPR008913">
    <property type="entry name" value="Znf_CHY"/>
</dbReference>
<dbReference type="Gene3D" id="2.20.28.10">
    <property type="match status" value="1"/>
</dbReference>
<dbReference type="AlphaFoldDB" id="A0A7J7IJY0"/>
<dbReference type="EMBL" id="VWRR01000008">
    <property type="protein sequence ID" value="KAF6002994.1"/>
    <property type="molecule type" value="Genomic_DNA"/>
</dbReference>
<keyword evidence="2 4" id="KW-0863">Zinc-finger</keyword>
<dbReference type="InterPro" id="IPR017921">
    <property type="entry name" value="Znf_CTCHY"/>
</dbReference>
<evidence type="ECO:0008006" key="11">
    <source>
        <dbReference type="Google" id="ProtNLM"/>
    </source>
</evidence>
<dbReference type="InterPro" id="IPR039512">
    <property type="entry name" value="RCHY1_zinc-ribbon"/>
</dbReference>
<dbReference type="OrthoDB" id="411372at2759"/>
<dbReference type="PROSITE" id="PS50089">
    <property type="entry name" value="ZF_RING_2"/>
    <property type="match status" value="1"/>
</dbReference>
<feature type="region of interest" description="Disordered" evidence="5">
    <location>
        <begin position="350"/>
        <end position="386"/>
    </location>
</feature>
<dbReference type="Pfam" id="PF14599">
    <property type="entry name" value="zinc_ribbon_6"/>
    <property type="match status" value="1"/>
</dbReference>
<name>A0A7J7IJY0_9RHOD</name>
<dbReference type="Proteomes" id="UP000530660">
    <property type="component" value="Unassembled WGS sequence"/>
</dbReference>
<keyword evidence="3" id="KW-0862">Zinc</keyword>
<evidence type="ECO:0000256" key="1">
    <source>
        <dbReference type="ARBA" id="ARBA00022723"/>
    </source>
</evidence>
<dbReference type="InterPro" id="IPR013083">
    <property type="entry name" value="Znf_RING/FYVE/PHD"/>
</dbReference>
<feature type="domain" description="CHY-type" evidence="7">
    <location>
        <begin position="401"/>
        <end position="468"/>
    </location>
</feature>
<organism evidence="9 10">
    <name type="scientific">Cyanidiococcus yangmingshanensis</name>
    <dbReference type="NCBI Taxonomy" id="2690220"/>
    <lineage>
        <taxon>Eukaryota</taxon>
        <taxon>Rhodophyta</taxon>
        <taxon>Bangiophyceae</taxon>
        <taxon>Cyanidiales</taxon>
        <taxon>Cyanidiaceae</taxon>
        <taxon>Cyanidiococcus</taxon>
    </lineage>
</organism>
<feature type="domain" description="RING-type" evidence="6">
    <location>
        <begin position="537"/>
        <end position="579"/>
    </location>
</feature>
<reference evidence="9 10" key="1">
    <citation type="journal article" date="2020" name="J. Phycol.">
        <title>Comparative genome analysis reveals Cyanidiococcus gen. nov., a new extremophilic red algal genus sister to Cyanidioschyzon (Cyanidioschyzonaceae, Rhodophyta).</title>
        <authorList>
            <person name="Liu S.-L."/>
            <person name="Chiang Y.-R."/>
            <person name="Yoon H.S."/>
            <person name="Fu H.-Y."/>
        </authorList>
    </citation>
    <scope>NUCLEOTIDE SEQUENCE [LARGE SCALE GENOMIC DNA]</scope>
    <source>
        <strain evidence="9 10">THAL066</strain>
    </source>
</reference>
<dbReference type="CDD" id="cd16464">
    <property type="entry name" value="RING-H2_Pirh2-like"/>
    <property type="match status" value="1"/>
</dbReference>
<keyword evidence="1" id="KW-0479">Metal-binding</keyword>
<accession>A0A7J7IJY0</accession>
<dbReference type="PROSITE" id="PS51270">
    <property type="entry name" value="ZF_CTCHY"/>
    <property type="match status" value="1"/>
</dbReference>
<dbReference type="GO" id="GO:0005634">
    <property type="term" value="C:nucleus"/>
    <property type="evidence" value="ECO:0007669"/>
    <property type="project" value="TreeGrafter"/>
</dbReference>
<dbReference type="PANTHER" id="PTHR21319">
    <property type="entry name" value="RING FINGER AND CHY ZINC FINGER DOMAIN-CONTAINING PROTEIN 1"/>
    <property type="match status" value="1"/>
</dbReference>
<dbReference type="SUPFAM" id="SSF161245">
    <property type="entry name" value="Zinc hairpin stack"/>
    <property type="match status" value="1"/>
</dbReference>
<dbReference type="SMART" id="SM00184">
    <property type="entry name" value="RING"/>
    <property type="match status" value="1"/>
</dbReference>
<dbReference type="CDD" id="cd12108">
    <property type="entry name" value="Hr-like"/>
    <property type="match status" value="1"/>
</dbReference>
<evidence type="ECO:0000256" key="5">
    <source>
        <dbReference type="SAM" id="MobiDB-lite"/>
    </source>
</evidence>